<name>A0A451EEQ1_PROMI</name>
<organism evidence="1">
    <name type="scientific">Proteus mirabilis</name>
    <dbReference type="NCBI Taxonomy" id="584"/>
    <lineage>
        <taxon>Bacteria</taxon>
        <taxon>Pseudomonadati</taxon>
        <taxon>Pseudomonadota</taxon>
        <taxon>Gammaproteobacteria</taxon>
        <taxon>Enterobacterales</taxon>
        <taxon>Morganellaceae</taxon>
        <taxon>Proteus</taxon>
    </lineage>
</organism>
<proteinExistence type="predicted"/>
<sequence length="274" mass="31976">MKTDNYQIGIEININHINAVLVFQQNKQWKINAFWQFPLPLNDNIDDINLRTILKRWQQSLPPINRIALALPDTVASYHTIALSNLISLTPAAYYRLAQLRATSHQQVTKQAVQFDYRQHNQHLAIHLHNKTLIETYIALFAKINLTITAIDIPACALRYVATHLNISPHNILIFCQNNQLLWVCADKEMPHYGTLSYQDHQEQEKQLQQLLIKHHWPQEQCYFSGDNAEYFRQQMPIWPTQKERLFMSIPPKKTLPLIAIGLALRPWETACIK</sequence>
<dbReference type="AlphaFoldDB" id="A0A451EEQ1"/>
<dbReference type="EMBL" id="MF576130">
    <property type="protein sequence ID" value="AYM48853.1"/>
    <property type="molecule type" value="Genomic_DNA"/>
</dbReference>
<evidence type="ECO:0000313" key="1">
    <source>
        <dbReference type="EMBL" id="AYM48853.1"/>
    </source>
</evidence>
<dbReference type="RefSeq" id="WP_036919369.1">
    <property type="nucleotide sequence ID" value="NZ_ABFCQN020000028.1"/>
</dbReference>
<reference evidence="1" key="1">
    <citation type="journal article" date="2018" name="Front. Microbiol.">
        <title>Identification and Characterization of New Resistance-Conferring SGI1s (Salmonella Genomic Island 1) in Proteus mirabilis.</title>
        <authorList>
            <person name="Bie L."/>
            <person name="Fang M."/>
            <person name="Li Z."/>
            <person name="Wang M."/>
            <person name="Xu H."/>
        </authorList>
    </citation>
    <scope>NUCLEOTIDE SEQUENCE</scope>
    <source>
        <strain evidence="1">JN48</strain>
    </source>
</reference>
<accession>A0A451EEQ1</accession>
<protein>
    <submittedName>
        <fullName evidence="1">Uncharacterized protein</fullName>
    </submittedName>
</protein>